<dbReference type="AlphaFoldDB" id="A0A426YB49"/>
<evidence type="ECO:0000313" key="5">
    <source>
        <dbReference type="EMBL" id="RRT48916.1"/>
    </source>
</evidence>
<sequence>MPVGCFCKKAVSRRRFPSFGRARKEIGSDFGKIKKEGEGKQRRQQQQQRAGSSGRWREGGEGIGEPGLLRNMDRFGSDGCCTIPTDVKVRCSCSIRHTDRIMSNSGSVLRGFGIDNKYSISSGSTEDENPSCNEALEECLVYRIKNLDNRLITLPKVGSYQIVAFDEFKGSSGPSSLNQQLMLREDKASSKSDSSMRRKRTGWLRKLGAVACIVDRQGEESNSTFHDGNKSGIAGSGRVKVKPCGKRSKEFSAVYKVQDIKAHDGAILAMKSSPNDQCLASGGAEGIVLVWHVMVCERTNEISIPDNDPSCIYFTVNHSAELTPVHDDKKNTFKSRDMRRSADSACVVIPPDVFRLSEKPLRAFHRHDVDVLDLSWSSDKVCNLL</sequence>
<dbReference type="PANTHER" id="PTHR14221:SF0">
    <property type="entry name" value="WD REPEAT-CONTAINING PROTEIN 44"/>
    <property type="match status" value="1"/>
</dbReference>
<dbReference type="InterPro" id="IPR015943">
    <property type="entry name" value="WD40/YVTN_repeat-like_dom_sf"/>
</dbReference>
<dbReference type="PROSITE" id="PS50082">
    <property type="entry name" value="WD_REPEATS_2"/>
    <property type="match status" value="1"/>
</dbReference>
<name>A0A426YB49_ENSVE</name>
<feature type="compositionally biased region" description="Basic and acidic residues" evidence="4">
    <location>
        <begin position="27"/>
        <end position="41"/>
    </location>
</feature>
<dbReference type="InterPro" id="IPR040324">
    <property type="entry name" value="WDR44/Dgr2"/>
</dbReference>
<feature type="compositionally biased region" description="Low complexity" evidence="4">
    <location>
        <begin position="44"/>
        <end position="54"/>
    </location>
</feature>
<gene>
    <name evidence="5" type="ORF">B296_00052720</name>
</gene>
<feature type="repeat" description="WD" evidence="3">
    <location>
        <begin position="260"/>
        <end position="293"/>
    </location>
</feature>
<evidence type="ECO:0000256" key="2">
    <source>
        <dbReference type="ARBA" id="ARBA00022737"/>
    </source>
</evidence>
<dbReference type="PROSITE" id="PS50294">
    <property type="entry name" value="WD_REPEATS_REGION"/>
    <property type="match status" value="1"/>
</dbReference>
<dbReference type="PANTHER" id="PTHR14221">
    <property type="entry name" value="WD REPEAT DOMAIN 44"/>
    <property type="match status" value="1"/>
</dbReference>
<accession>A0A426YB49</accession>
<proteinExistence type="predicted"/>
<protein>
    <submittedName>
        <fullName evidence="5">Uncharacterized protein</fullName>
    </submittedName>
</protein>
<dbReference type="InterPro" id="IPR036322">
    <property type="entry name" value="WD40_repeat_dom_sf"/>
</dbReference>
<evidence type="ECO:0000256" key="3">
    <source>
        <dbReference type="PROSITE-ProRule" id="PRU00221"/>
    </source>
</evidence>
<dbReference type="Gene3D" id="2.130.10.10">
    <property type="entry name" value="YVTN repeat-like/Quinoprotein amine dehydrogenase"/>
    <property type="match status" value="1"/>
</dbReference>
<dbReference type="InterPro" id="IPR001680">
    <property type="entry name" value="WD40_rpt"/>
</dbReference>
<dbReference type="Proteomes" id="UP000287651">
    <property type="component" value="Unassembled WGS sequence"/>
</dbReference>
<dbReference type="SUPFAM" id="SSF50978">
    <property type="entry name" value="WD40 repeat-like"/>
    <property type="match status" value="1"/>
</dbReference>
<reference evidence="5 6" key="1">
    <citation type="journal article" date="2014" name="Agronomy (Basel)">
        <title>A Draft Genome Sequence for Ensete ventricosum, the Drought-Tolerant Tree Against Hunger.</title>
        <authorList>
            <person name="Harrison J."/>
            <person name="Moore K.A."/>
            <person name="Paszkiewicz K."/>
            <person name="Jones T."/>
            <person name="Grant M."/>
            <person name="Ambacheew D."/>
            <person name="Muzemil S."/>
            <person name="Studholme D.J."/>
        </authorList>
    </citation>
    <scope>NUCLEOTIDE SEQUENCE [LARGE SCALE GENOMIC DNA]</scope>
</reference>
<keyword evidence="2" id="KW-0677">Repeat</keyword>
<dbReference type="Pfam" id="PF00400">
    <property type="entry name" value="WD40"/>
    <property type="match status" value="1"/>
</dbReference>
<dbReference type="SMART" id="SM00320">
    <property type="entry name" value="WD40"/>
    <property type="match status" value="1"/>
</dbReference>
<keyword evidence="1 3" id="KW-0853">WD repeat</keyword>
<feature type="region of interest" description="Disordered" evidence="4">
    <location>
        <begin position="27"/>
        <end position="67"/>
    </location>
</feature>
<evidence type="ECO:0000256" key="4">
    <source>
        <dbReference type="SAM" id="MobiDB-lite"/>
    </source>
</evidence>
<evidence type="ECO:0000313" key="6">
    <source>
        <dbReference type="Proteomes" id="UP000287651"/>
    </source>
</evidence>
<organism evidence="5 6">
    <name type="scientific">Ensete ventricosum</name>
    <name type="common">Abyssinian banana</name>
    <name type="synonym">Musa ensete</name>
    <dbReference type="NCBI Taxonomy" id="4639"/>
    <lineage>
        <taxon>Eukaryota</taxon>
        <taxon>Viridiplantae</taxon>
        <taxon>Streptophyta</taxon>
        <taxon>Embryophyta</taxon>
        <taxon>Tracheophyta</taxon>
        <taxon>Spermatophyta</taxon>
        <taxon>Magnoliopsida</taxon>
        <taxon>Liliopsida</taxon>
        <taxon>Zingiberales</taxon>
        <taxon>Musaceae</taxon>
        <taxon>Ensete</taxon>
    </lineage>
</organism>
<dbReference type="EMBL" id="AMZH03013642">
    <property type="protein sequence ID" value="RRT48916.1"/>
    <property type="molecule type" value="Genomic_DNA"/>
</dbReference>
<evidence type="ECO:0000256" key="1">
    <source>
        <dbReference type="ARBA" id="ARBA00022574"/>
    </source>
</evidence>
<comment type="caution">
    <text evidence="5">The sequence shown here is derived from an EMBL/GenBank/DDBJ whole genome shotgun (WGS) entry which is preliminary data.</text>
</comment>